<dbReference type="Gene3D" id="3.40.640.10">
    <property type="entry name" value="Type I PLP-dependent aspartate aminotransferase-like (Major domain)"/>
    <property type="match status" value="1"/>
</dbReference>
<evidence type="ECO:0000256" key="1">
    <source>
        <dbReference type="ARBA" id="ARBA00022898"/>
    </source>
</evidence>
<name>A0ABN1MIK7_9FLAO</name>
<keyword evidence="1" id="KW-0663">Pyridoxal phosphate</keyword>
<organism evidence="3 4">
    <name type="scientific">Gangjinia marincola</name>
    <dbReference type="NCBI Taxonomy" id="578463"/>
    <lineage>
        <taxon>Bacteria</taxon>
        <taxon>Pseudomonadati</taxon>
        <taxon>Bacteroidota</taxon>
        <taxon>Flavobacteriia</taxon>
        <taxon>Flavobacteriales</taxon>
        <taxon>Flavobacteriaceae</taxon>
        <taxon>Gangjinia</taxon>
    </lineage>
</organism>
<dbReference type="EMBL" id="BAAAFG010000015">
    <property type="protein sequence ID" value="GAA0872683.1"/>
    <property type="molecule type" value="Genomic_DNA"/>
</dbReference>
<evidence type="ECO:0000259" key="2">
    <source>
        <dbReference type="Pfam" id="PF00266"/>
    </source>
</evidence>
<feature type="domain" description="Aminotransferase class V" evidence="2">
    <location>
        <begin position="56"/>
        <end position="380"/>
    </location>
</feature>
<dbReference type="PANTHER" id="PTHR43586:SF15">
    <property type="entry name" value="BLR3095 PROTEIN"/>
    <property type="match status" value="1"/>
</dbReference>
<dbReference type="PANTHER" id="PTHR43586">
    <property type="entry name" value="CYSTEINE DESULFURASE"/>
    <property type="match status" value="1"/>
</dbReference>
<dbReference type="InterPro" id="IPR015424">
    <property type="entry name" value="PyrdxlP-dep_Trfase"/>
</dbReference>
<keyword evidence="3" id="KW-0032">Aminotransferase</keyword>
<dbReference type="InterPro" id="IPR000192">
    <property type="entry name" value="Aminotrans_V_dom"/>
</dbReference>
<dbReference type="Pfam" id="PF00266">
    <property type="entry name" value="Aminotran_5"/>
    <property type="match status" value="1"/>
</dbReference>
<dbReference type="RefSeq" id="WP_343766442.1">
    <property type="nucleotide sequence ID" value="NZ_BAAAFG010000015.1"/>
</dbReference>
<dbReference type="InterPro" id="IPR015421">
    <property type="entry name" value="PyrdxlP-dep_Trfase_major"/>
</dbReference>
<dbReference type="SUPFAM" id="SSF53383">
    <property type="entry name" value="PLP-dependent transferases"/>
    <property type="match status" value="1"/>
</dbReference>
<dbReference type="Proteomes" id="UP001500507">
    <property type="component" value="Unassembled WGS sequence"/>
</dbReference>
<keyword evidence="3" id="KW-0808">Transferase</keyword>
<sequence>MSITSSQKHLFDLPEEITYLNGAYMSPQLSAVSEIGIASIKRKVQPHLIKDTDFFTQRKQLKNIFAKLINAPDPENCAIIPSVSYGIANAANNCPIQAGDEILLIDEQFPSNVYIWQELAKKNDAKIRIIAPPSEFTDRGQKWNLSILNAINPETAVIAMGHIHWADGTLFDLKLIRAKASQVHAKLIIDGTQSVGALPFDVAELQPDALICGGYKWLMGPYSLGMAYYADTFNEGTPIEHNWMSRYNSEDFAGLTLYEERYQPKAAKYSVGESSNFILVPMLITAIDQLLHWKPAHIQQYCQSISAEAIQELRELGCYIEDDQHTAYHLFGVYLPETIPMEQLKKELLAEGVYVSYRGKAIRVSPHVYNDAHDLEKLIRVFKKIDL</sequence>
<reference evidence="3 4" key="1">
    <citation type="journal article" date="2019" name="Int. J. Syst. Evol. Microbiol.">
        <title>The Global Catalogue of Microorganisms (GCM) 10K type strain sequencing project: providing services to taxonomists for standard genome sequencing and annotation.</title>
        <authorList>
            <consortium name="The Broad Institute Genomics Platform"/>
            <consortium name="The Broad Institute Genome Sequencing Center for Infectious Disease"/>
            <person name="Wu L."/>
            <person name="Ma J."/>
        </authorList>
    </citation>
    <scope>NUCLEOTIDE SEQUENCE [LARGE SCALE GENOMIC DNA]</scope>
    <source>
        <strain evidence="3 4">JCM 16082</strain>
    </source>
</reference>
<proteinExistence type="predicted"/>
<gene>
    <name evidence="3" type="ORF">GCM10009117_18300</name>
</gene>
<accession>A0ABN1MIK7</accession>
<evidence type="ECO:0000313" key="3">
    <source>
        <dbReference type="EMBL" id="GAA0872683.1"/>
    </source>
</evidence>
<protein>
    <submittedName>
        <fullName evidence="3">Aminotransferase class V-fold PLP-dependent enzyme</fullName>
    </submittedName>
</protein>
<dbReference type="GO" id="GO:0008483">
    <property type="term" value="F:transaminase activity"/>
    <property type="evidence" value="ECO:0007669"/>
    <property type="project" value="UniProtKB-KW"/>
</dbReference>
<keyword evidence="4" id="KW-1185">Reference proteome</keyword>
<dbReference type="InterPro" id="IPR015422">
    <property type="entry name" value="PyrdxlP-dep_Trfase_small"/>
</dbReference>
<evidence type="ECO:0000313" key="4">
    <source>
        <dbReference type="Proteomes" id="UP001500507"/>
    </source>
</evidence>
<dbReference type="Gene3D" id="3.90.1150.10">
    <property type="entry name" value="Aspartate Aminotransferase, domain 1"/>
    <property type="match status" value="1"/>
</dbReference>
<comment type="caution">
    <text evidence="3">The sequence shown here is derived from an EMBL/GenBank/DDBJ whole genome shotgun (WGS) entry which is preliminary data.</text>
</comment>